<keyword evidence="3" id="KW-0998">Cell outer membrane</keyword>
<proteinExistence type="predicted"/>
<feature type="region of interest" description="Disordered" evidence="5">
    <location>
        <begin position="131"/>
        <end position="152"/>
    </location>
</feature>
<reference evidence="7 8" key="1">
    <citation type="journal article" date="2011" name="Int. J. Syst. Evol. Microbiol.">
        <title>Zhongshania antarctica gen. nov., sp. nov. and Zhongshania guokunii sp. nov., gammaproteobacteria respectively isolated from coastal attached (fast) ice and surface seawater of the Antarctic.</title>
        <authorList>
            <person name="Li H.J."/>
            <person name="Zhang X.Y."/>
            <person name="Chen C.X."/>
            <person name="Zhang Y.J."/>
            <person name="Gao Z.M."/>
            <person name="Yu Y."/>
            <person name="Chen X.L."/>
            <person name="Chen B."/>
            <person name="Zhang Y.Z."/>
        </authorList>
    </citation>
    <scope>NUCLEOTIDE SEQUENCE [LARGE SCALE GENOMIC DNA]</scope>
    <source>
        <strain evidence="7 8">R06B22</strain>
    </source>
</reference>
<accession>A0ABV3TVL2</accession>
<dbReference type="RefSeq" id="WP_368375745.1">
    <property type="nucleotide sequence ID" value="NZ_JBFRYB010000001.1"/>
</dbReference>
<dbReference type="Proteomes" id="UP001557484">
    <property type="component" value="Unassembled WGS sequence"/>
</dbReference>
<dbReference type="PANTHER" id="PTHR30329:SF21">
    <property type="entry name" value="LIPOPROTEIN YIAD-RELATED"/>
    <property type="match status" value="1"/>
</dbReference>
<dbReference type="Gene3D" id="3.30.1330.60">
    <property type="entry name" value="OmpA-like domain"/>
    <property type="match status" value="1"/>
</dbReference>
<dbReference type="PANTHER" id="PTHR30329">
    <property type="entry name" value="STATOR ELEMENT OF FLAGELLAR MOTOR COMPLEX"/>
    <property type="match status" value="1"/>
</dbReference>
<dbReference type="InterPro" id="IPR006690">
    <property type="entry name" value="OMPA-like_CS"/>
</dbReference>
<name>A0ABV3TVL2_9GAMM</name>
<comment type="subcellular location">
    <subcellularLocation>
        <location evidence="1">Cell outer membrane</location>
    </subcellularLocation>
</comment>
<keyword evidence="8" id="KW-1185">Reference proteome</keyword>
<keyword evidence="2 4" id="KW-0472">Membrane</keyword>
<sequence>MVVLTRCLSFILLVTAFAGPSIARAQLLNIELLGVSITAPVNDVLADINLLGGITGGGELLGVEVLGSDNLLGLSVSGQDILLLGAPVGGTSDGGDLSVLTGTIDTSQGAVLEFLQDTAMGDINPTVLTLSLPGSDGQGSPDVDTSKDKETASTPEILAGVASTKLGACVDKDRDSVCDSDDQCLNSPAGAMVLPSGCHFDRAKPLALQGVSFGVGTAVLVDSSTEILRKVAQMIQFMPRVMIEVAGHTDDVGSSADNQVLSERRALAVKNYLVAAGVSPQQLVVKGYGESRPLVLTSRLSAKALTDARSRNRRVELQVLDGRPKP</sequence>
<evidence type="ECO:0000259" key="6">
    <source>
        <dbReference type="PROSITE" id="PS51123"/>
    </source>
</evidence>
<dbReference type="InterPro" id="IPR050330">
    <property type="entry name" value="Bact_OuterMem_StrucFunc"/>
</dbReference>
<gene>
    <name evidence="7" type="ORF">AB4875_09080</name>
</gene>
<evidence type="ECO:0000256" key="3">
    <source>
        <dbReference type="ARBA" id="ARBA00023237"/>
    </source>
</evidence>
<evidence type="ECO:0000313" key="7">
    <source>
        <dbReference type="EMBL" id="MEX1665644.1"/>
    </source>
</evidence>
<evidence type="ECO:0000256" key="2">
    <source>
        <dbReference type="ARBA" id="ARBA00023136"/>
    </source>
</evidence>
<evidence type="ECO:0000313" key="8">
    <source>
        <dbReference type="Proteomes" id="UP001557484"/>
    </source>
</evidence>
<dbReference type="PRINTS" id="PR01021">
    <property type="entry name" value="OMPADOMAIN"/>
</dbReference>
<dbReference type="EMBL" id="JBFRYB010000001">
    <property type="protein sequence ID" value="MEX1665644.1"/>
    <property type="molecule type" value="Genomic_DNA"/>
</dbReference>
<dbReference type="PROSITE" id="PS01068">
    <property type="entry name" value="OMPA_1"/>
    <property type="match status" value="1"/>
</dbReference>
<evidence type="ECO:0000256" key="4">
    <source>
        <dbReference type="PROSITE-ProRule" id="PRU00473"/>
    </source>
</evidence>
<evidence type="ECO:0000256" key="1">
    <source>
        <dbReference type="ARBA" id="ARBA00004442"/>
    </source>
</evidence>
<evidence type="ECO:0000256" key="5">
    <source>
        <dbReference type="SAM" id="MobiDB-lite"/>
    </source>
</evidence>
<dbReference type="PROSITE" id="PS51123">
    <property type="entry name" value="OMPA_2"/>
    <property type="match status" value="1"/>
</dbReference>
<organism evidence="7 8">
    <name type="scientific">Zhongshania arctica</name>
    <dbReference type="NCBI Taxonomy" id="3238302"/>
    <lineage>
        <taxon>Bacteria</taxon>
        <taxon>Pseudomonadati</taxon>
        <taxon>Pseudomonadota</taxon>
        <taxon>Gammaproteobacteria</taxon>
        <taxon>Cellvibrionales</taxon>
        <taxon>Spongiibacteraceae</taxon>
        <taxon>Zhongshania</taxon>
    </lineage>
</organism>
<dbReference type="InterPro" id="IPR036737">
    <property type="entry name" value="OmpA-like_sf"/>
</dbReference>
<dbReference type="InterPro" id="IPR006664">
    <property type="entry name" value="OMP_bac"/>
</dbReference>
<dbReference type="InterPro" id="IPR006665">
    <property type="entry name" value="OmpA-like"/>
</dbReference>
<feature type="domain" description="OmpA-like" evidence="6">
    <location>
        <begin position="200"/>
        <end position="323"/>
    </location>
</feature>
<dbReference type="SUPFAM" id="SSF103088">
    <property type="entry name" value="OmpA-like"/>
    <property type="match status" value="1"/>
</dbReference>
<dbReference type="Pfam" id="PF00691">
    <property type="entry name" value="OmpA"/>
    <property type="match status" value="1"/>
</dbReference>
<comment type="caution">
    <text evidence="7">The sequence shown here is derived from an EMBL/GenBank/DDBJ whole genome shotgun (WGS) entry which is preliminary data.</text>
</comment>
<dbReference type="CDD" id="cd07185">
    <property type="entry name" value="OmpA_C-like"/>
    <property type="match status" value="1"/>
</dbReference>
<protein>
    <submittedName>
        <fullName evidence="7">OmpA family protein</fullName>
    </submittedName>
</protein>